<dbReference type="Gene3D" id="3.60.15.10">
    <property type="entry name" value="Ribonuclease Z/Hydroxyacylglutathione hydrolase-like"/>
    <property type="match status" value="1"/>
</dbReference>
<evidence type="ECO:0000256" key="1">
    <source>
        <dbReference type="ARBA" id="ARBA00022801"/>
    </source>
</evidence>
<dbReference type="CDD" id="cd07719">
    <property type="entry name" value="arylsulfatase_AtsA-like_MBL-fold"/>
    <property type="match status" value="1"/>
</dbReference>
<evidence type="ECO:0000313" key="4">
    <source>
        <dbReference type="EMBL" id="GAA0497781.1"/>
    </source>
</evidence>
<dbReference type="PANTHER" id="PTHR46018">
    <property type="entry name" value="ZINC PHOSPHODIESTERASE ELAC PROTEIN 1"/>
    <property type="match status" value="1"/>
</dbReference>
<dbReference type="InterPro" id="IPR001279">
    <property type="entry name" value="Metallo-B-lactamas"/>
</dbReference>
<evidence type="ECO:0000259" key="3">
    <source>
        <dbReference type="SMART" id="SM00849"/>
    </source>
</evidence>
<dbReference type="PANTHER" id="PTHR46018:SF2">
    <property type="entry name" value="ZINC PHOSPHODIESTERASE ELAC PROTEIN 1"/>
    <property type="match status" value="1"/>
</dbReference>
<dbReference type="SUPFAM" id="SSF56281">
    <property type="entry name" value="Metallo-hydrolase/oxidoreductase"/>
    <property type="match status" value="1"/>
</dbReference>
<dbReference type="Pfam" id="PF12706">
    <property type="entry name" value="Lactamase_B_2"/>
    <property type="match status" value="1"/>
</dbReference>
<dbReference type="InterPro" id="IPR036866">
    <property type="entry name" value="RibonucZ/Hydroxyglut_hydro"/>
</dbReference>
<feature type="domain" description="Metallo-beta-lactamase" evidence="3">
    <location>
        <begin position="49"/>
        <end position="262"/>
    </location>
</feature>
<protein>
    <submittedName>
        <fullName evidence="4">MBL fold metallo-hydrolase</fullName>
    </submittedName>
</protein>
<feature type="signal peptide" evidence="2">
    <location>
        <begin position="1"/>
        <end position="22"/>
    </location>
</feature>
<keyword evidence="1" id="KW-0378">Hydrolase</keyword>
<evidence type="ECO:0000256" key="2">
    <source>
        <dbReference type="SAM" id="SignalP"/>
    </source>
</evidence>
<dbReference type="Proteomes" id="UP001501706">
    <property type="component" value="Unassembled WGS sequence"/>
</dbReference>
<dbReference type="EMBL" id="BAAAEN010000003">
    <property type="protein sequence ID" value="GAA0497781.1"/>
    <property type="molecule type" value="Genomic_DNA"/>
</dbReference>
<keyword evidence="5" id="KW-1185">Reference proteome</keyword>
<reference evidence="4 5" key="1">
    <citation type="journal article" date="2019" name="Int. J. Syst. Evol. Microbiol.">
        <title>The Global Catalogue of Microorganisms (GCM) 10K type strain sequencing project: providing services to taxonomists for standard genome sequencing and annotation.</title>
        <authorList>
            <consortium name="The Broad Institute Genomics Platform"/>
            <consortium name="The Broad Institute Genome Sequencing Center for Infectious Disease"/>
            <person name="Wu L."/>
            <person name="Ma J."/>
        </authorList>
    </citation>
    <scope>NUCLEOTIDE SEQUENCE [LARGE SCALE GENOMIC DNA]</scope>
    <source>
        <strain evidence="4 5">JCM 14330</strain>
    </source>
</reference>
<sequence>MKILWMMAAAMVTAAVPPAVLAADVAPAAAFVTLGTGGGPVIRRERAEPANAVVVGDSVYLFDVGAGTERQMVAAGLSMHKVKAVFVSHHHIDHNADLGQILASRWMFNSYQPLPVIGPPGTARMVADLVAAARTVELAPIGGGPGGKPPLASTVKAADLDAEMDEPAEIYRDANLRVLAVTNTHYHFPPGSPQAAFSRSYAFRIETPGRVYVFTGDTGPSKNVERLARGADVLVSEVINLDSMVGILKRAPDLKPAMLPSMIRHMEQNHLTPVEIGKLATAAGVKEVVLTHLAPGEDGERDLSGYVRGIQPAFMGPVRIASDLQRF</sequence>
<accession>A0ABN1BHA1</accession>
<evidence type="ECO:0000313" key="5">
    <source>
        <dbReference type="Proteomes" id="UP001501706"/>
    </source>
</evidence>
<dbReference type="RefSeq" id="WP_165963174.1">
    <property type="nucleotide sequence ID" value="NZ_BAAAEN010000003.1"/>
</dbReference>
<name>A0ABN1BHA1_9BURK</name>
<comment type="caution">
    <text evidence="4">The sequence shown here is derived from an EMBL/GenBank/DDBJ whole genome shotgun (WGS) entry which is preliminary data.</text>
</comment>
<organism evidence="4 5">
    <name type="scientific">Pigmentiphaga daeguensis</name>
    <dbReference type="NCBI Taxonomy" id="414049"/>
    <lineage>
        <taxon>Bacteria</taxon>
        <taxon>Pseudomonadati</taxon>
        <taxon>Pseudomonadota</taxon>
        <taxon>Betaproteobacteria</taxon>
        <taxon>Burkholderiales</taxon>
        <taxon>Alcaligenaceae</taxon>
        <taxon>Pigmentiphaga</taxon>
    </lineage>
</organism>
<dbReference type="SMART" id="SM00849">
    <property type="entry name" value="Lactamase_B"/>
    <property type="match status" value="1"/>
</dbReference>
<feature type="chain" id="PRO_5047241382" evidence="2">
    <location>
        <begin position="23"/>
        <end position="327"/>
    </location>
</feature>
<keyword evidence="2" id="KW-0732">Signal</keyword>
<gene>
    <name evidence="4" type="ORF">GCM10009097_12560</name>
</gene>
<dbReference type="InterPro" id="IPR044094">
    <property type="entry name" value="AtsA-like_MBL-fold"/>
</dbReference>
<proteinExistence type="predicted"/>